<proteinExistence type="predicted"/>
<gene>
    <name evidence="1" type="ORF">ARMSODRAFT_876571</name>
</gene>
<organism evidence="1 2">
    <name type="scientific">Armillaria solidipes</name>
    <dbReference type="NCBI Taxonomy" id="1076256"/>
    <lineage>
        <taxon>Eukaryota</taxon>
        <taxon>Fungi</taxon>
        <taxon>Dikarya</taxon>
        <taxon>Basidiomycota</taxon>
        <taxon>Agaricomycotina</taxon>
        <taxon>Agaricomycetes</taxon>
        <taxon>Agaricomycetidae</taxon>
        <taxon>Agaricales</taxon>
        <taxon>Marasmiineae</taxon>
        <taxon>Physalacriaceae</taxon>
        <taxon>Armillaria</taxon>
    </lineage>
</organism>
<dbReference type="Proteomes" id="UP000218334">
    <property type="component" value="Unassembled WGS sequence"/>
</dbReference>
<protein>
    <submittedName>
        <fullName evidence="1">Uncharacterized protein</fullName>
    </submittedName>
</protein>
<reference evidence="2" key="1">
    <citation type="journal article" date="2017" name="Nat. Ecol. Evol.">
        <title>Genome expansion and lineage-specific genetic innovations in the forest pathogenic fungi Armillaria.</title>
        <authorList>
            <person name="Sipos G."/>
            <person name="Prasanna A.N."/>
            <person name="Walter M.C."/>
            <person name="O'Connor E."/>
            <person name="Balint B."/>
            <person name="Krizsan K."/>
            <person name="Kiss B."/>
            <person name="Hess J."/>
            <person name="Varga T."/>
            <person name="Slot J."/>
            <person name="Riley R."/>
            <person name="Boka B."/>
            <person name="Rigling D."/>
            <person name="Barry K."/>
            <person name="Lee J."/>
            <person name="Mihaltcheva S."/>
            <person name="LaButti K."/>
            <person name="Lipzen A."/>
            <person name="Waldron R."/>
            <person name="Moloney N.M."/>
            <person name="Sperisen C."/>
            <person name="Kredics L."/>
            <person name="Vagvoelgyi C."/>
            <person name="Patrignani A."/>
            <person name="Fitzpatrick D."/>
            <person name="Nagy I."/>
            <person name="Doyle S."/>
            <person name="Anderson J.B."/>
            <person name="Grigoriev I.V."/>
            <person name="Gueldener U."/>
            <person name="Muensterkoetter M."/>
            <person name="Nagy L.G."/>
        </authorList>
    </citation>
    <scope>NUCLEOTIDE SEQUENCE [LARGE SCALE GENOMIC DNA]</scope>
    <source>
        <strain evidence="2">28-4</strain>
    </source>
</reference>
<evidence type="ECO:0000313" key="1">
    <source>
        <dbReference type="EMBL" id="PBK75400.1"/>
    </source>
</evidence>
<dbReference type="AlphaFoldDB" id="A0A2H3C0L3"/>
<evidence type="ECO:0000313" key="2">
    <source>
        <dbReference type="Proteomes" id="UP000218334"/>
    </source>
</evidence>
<keyword evidence="2" id="KW-1185">Reference proteome</keyword>
<name>A0A2H3C0L3_9AGAR</name>
<accession>A0A2H3C0L3</accession>
<dbReference type="EMBL" id="KZ293417">
    <property type="protein sequence ID" value="PBK75400.1"/>
    <property type="molecule type" value="Genomic_DNA"/>
</dbReference>
<sequence length="77" mass="9033">MKQNFIKAGKALQCINCLSQVSLWIQNAWNHDLTPLSDRDTFVTSWWKWWRQRQLNSQGVMNGEGSVSLEIWHNEGD</sequence>